<evidence type="ECO:0000313" key="4">
    <source>
        <dbReference type="Proteomes" id="UP000010843"/>
    </source>
</evidence>
<feature type="transmembrane region" description="Helical" evidence="1">
    <location>
        <begin position="89"/>
        <end position="109"/>
    </location>
</feature>
<keyword evidence="1" id="KW-0472">Membrane</keyword>
<dbReference type="eggNOG" id="arCOG11875">
    <property type="taxonomic scope" value="Archaea"/>
</dbReference>
<sequence length="166" mass="17718">MSTVHLDPPIKRRVAEPVLAVLAVALMVTVVTEPVTLFETTFDSLWLPITILVSGLLALSVLIGVLTHGIRLGSAVLGSGTRSQPGDTAVSRILASVVLGVFALFSLWWAVATLFVHYLVDTGGVSPSIWALLFGGVLGTLVLLRTAFFQLFPEGPLARLRCRSLK</sequence>
<evidence type="ECO:0000313" key="2">
    <source>
        <dbReference type="EMBL" id="AGB30146.1"/>
    </source>
</evidence>
<evidence type="ECO:0000313" key="3">
    <source>
        <dbReference type="EMBL" id="ELY69852.1"/>
    </source>
</evidence>
<dbReference type="GeneID" id="14334665"/>
<keyword evidence="1" id="KW-0812">Transmembrane</keyword>
<feature type="transmembrane region" description="Helical" evidence="1">
    <location>
        <begin position="129"/>
        <end position="152"/>
    </location>
</feature>
<dbReference type="EMBL" id="CP003372">
    <property type="protein sequence ID" value="AGB30146.1"/>
    <property type="molecule type" value="Genomic_DNA"/>
</dbReference>
<dbReference type="RefSeq" id="WP_006183305.1">
    <property type="nucleotide sequence ID" value="NC_019962.1"/>
</dbReference>
<dbReference type="HOGENOM" id="CLU_1599068_0_0_2"/>
<name>L0JIH7_NATP1</name>
<dbReference type="OrthoDB" id="177880at2157"/>
<reference evidence="4" key="1">
    <citation type="submission" date="2012-02" db="EMBL/GenBank/DDBJ databases">
        <title>Complete sequence of chromosome of Natrinema pellirubrum DSM 15624.</title>
        <authorList>
            <person name="Lucas S."/>
            <person name="Han J."/>
            <person name="Lapidus A."/>
            <person name="Cheng J.-F."/>
            <person name="Goodwin L."/>
            <person name="Pitluck S."/>
            <person name="Peters L."/>
            <person name="Teshima H."/>
            <person name="Detter J.C."/>
            <person name="Han C."/>
            <person name="Tapia R."/>
            <person name="Land M."/>
            <person name="Hauser L."/>
            <person name="Kyrpides N."/>
            <person name="Ivanova N."/>
            <person name="Pagani I."/>
            <person name="Sproer C."/>
            <person name="Anderson I."/>
            <person name="Woyke T."/>
        </authorList>
    </citation>
    <scope>NUCLEOTIDE SEQUENCE [LARGE SCALE GENOMIC DNA]</scope>
    <source>
        <strain evidence="4">DSM 15624 / JCM 10476 / NCIMB 786</strain>
    </source>
</reference>
<protein>
    <submittedName>
        <fullName evidence="2">Uncharacterized protein</fullName>
    </submittedName>
</protein>
<evidence type="ECO:0000313" key="5">
    <source>
        <dbReference type="Proteomes" id="UP000011593"/>
    </source>
</evidence>
<proteinExistence type="predicted"/>
<feature type="transmembrane region" description="Helical" evidence="1">
    <location>
        <begin position="44"/>
        <end position="68"/>
    </location>
</feature>
<reference evidence="2" key="2">
    <citation type="submission" date="2012-02" db="EMBL/GenBank/DDBJ databases">
        <title>Complete sequence of chromosome of Natrinema pellirubrum DSM 15624.</title>
        <authorList>
            <consortium name="US DOE Joint Genome Institute"/>
            <person name="Lucas S."/>
            <person name="Han J."/>
            <person name="Lapidus A."/>
            <person name="Cheng J.-F."/>
            <person name="Goodwin L."/>
            <person name="Pitluck S."/>
            <person name="Peters L."/>
            <person name="Teshima H."/>
            <person name="Detter J.C."/>
            <person name="Han C."/>
            <person name="Tapia R."/>
            <person name="Land M."/>
            <person name="Hauser L."/>
            <person name="Kyrpides N."/>
            <person name="Ivanova N."/>
            <person name="Pagani I."/>
            <person name="Sproer C."/>
            <person name="Anderson I."/>
            <person name="Woyke T."/>
        </authorList>
    </citation>
    <scope>NUCLEOTIDE SEQUENCE</scope>
    <source>
        <strain evidence="2">DSM 15624</strain>
    </source>
</reference>
<keyword evidence="1" id="KW-1133">Transmembrane helix</keyword>
<organism evidence="2 4">
    <name type="scientific">Natrinema pellirubrum (strain DSM 15624 / CIP 106293 / JCM 10476 / NCIMB 786 / 157)</name>
    <dbReference type="NCBI Taxonomy" id="797303"/>
    <lineage>
        <taxon>Archaea</taxon>
        <taxon>Methanobacteriati</taxon>
        <taxon>Methanobacteriota</taxon>
        <taxon>Stenosarchaea group</taxon>
        <taxon>Halobacteria</taxon>
        <taxon>Halobacteriales</taxon>
        <taxon>Natrialbaceae</taxon>
        <taxon>Natrinema</taxon>
    </lineage>
</organism>
<dbReference type="Proteomes" id="UP000010843">
    <property type="component" value="Chromosome"/>
</dbReference>
<dbReference type="EMBL" id="AOIE01000115">
    <property type="protein sequence ID" value="ELY69852.1"/>
    <property type="molecule type" value="Genomic_DNA"/>
</dbReference>
<dbReference type="AlphaFoldDB" id="L0JIH7"/>
<keyword evidence="5" id="KW-1185">Reference proteome</keyword>
<reference evidence="3 5" key="3">
    <citation type="journal article" date="2014" name="PLoS Genet.">
        <title>Phylogenetically driven sequencing of extremely halophilic archaea reveals strategies for static and dynamic osmo-response.</title>
        <authorList>
            <person name="Becker E.A."/>
            <person name="Seitzer P.M."/>
            <person name="Tritt A."/>
            <person name="Larsen D."/>
            <person name="Krusor M."/>
            <person name="Yao A.I."/>
            <person name="Wu D."/>
            <person name="Madern D."/>
            <person name="Eisen J.A."/>
            <person name="Darling A.E."/>
            <person name="Facciotti M.T."/>
        </authorList>
    </citation>
    <scope>NUCLEOTIDE SEQUENCE [LARGE SCALE GENOMIC DNA]</scope>
    <source>
        <strain evidence="3 5">DSM 15624</strain>
    </source>
</reference>
<dbReference type="Proteomes" id="UP000011593">
    <property type="component" value="Unassembled WGS sequence"/>
</dbReference>
<evidence type="ECO:0000256" key="1">
    <source>
        <dbReference type="SAM" id="Phobius"/>
    </source>
</evidence>
<gene>
    <name evidence="2" type="ordered locus">Natpe_0206</name>
    <name evidence="3" type="ORF">C488_19827</name>
</gene>
<dbReference type="KEGG" id="npe:Natpe_0206"/>
<feature type="transmembrane region" description="Helical" evidence="1">
    <location>
        <begin position="18"/>
        <end position="38"/>
    </location>
</feature>
<accession>L0JIH7</accession>